<dbReference type="AlphaFoldDB" id="A0A444ZH41"/>
<keyword evidence="2" id="KW-0645">Protease</keyword>
<accession>A0A444ZH41</accession>
<evidence type="ECO:0000313" key="6">
    <source>
        <dbReference type="Proteomes" id="UP000289738"/>
    </source>
</evidence>
<evidence type="ECO:0000256" key="2">
    <source>
        <dbReference type="ARBA" id="ARBA00022670"/>
    </source>
</evidence>
<dbReference type="GO" id="GO:0008234">
    <property type="term" value="F:cysteine-type peptidase activity"/>
    <property type="evidence" value="ECO:0007669"/>
    <property type="project" value="InterPro"/>
</dbReference>
<reference evidence="5 6" key="1">
    <citation type="submission" date="2019-01" db="EMBL/GenBank/DDBJ databases">
        <title>Sequencing of cultivated peanut Arachis hypogaea provides insights into genome evolution and oil improvement.</title>
        <authorList>
            <person name="Chen X."/>
        </authorList>
    </citation>
    <scope>NUCLEOTIDE SEQUENCE [LARGE SCALE GENOMIC DNA]</scope>
    <source>
        <strain evidence="6">cv. Fuhuasheng</strain>
        <tissue evidence="5">Leaves</tissue>
    </source>
</reference>
<dbReference type="Pfam" id="PF02902">
    <property type="entry name" value="Peptidase_C48"/>
    <property type="match status" value="1"/>
</dbReference>
<proteinExistence type="inferred from homology"/>
<keyword evidence="3" id="KW-0378">Hydrolase</keyword>
<name>A0A444ZH41_ARAHY</name>
<protein>
    <recommendedName>
        <fullName evidence="4">Ubiquitin-like protease family profile domain-containing protein</fullName>
    </recommendedName>
</protein>
<feature type="domain" description="Ubiquitin-like protease family profile" evidence="4">
    <location>
        <begin position="71"/>
        <end position="114"/>
    </location>
</feature>
<dbReference type="GO" id="GO:0006508">
    <property type="term" value="P:proteolysis"/>
    <property type="evidence" value="ECO:0007669"/>
    <property type="project" value="UniProtKB-KW"/>
</dbReference>
<gene>
    <name evidence="5" type="ORF">Ahy_B04g070444</name>
</gene>
<comment type="caution">
    <text evidence="5">The sequence shown here is derived from an EMBL/GenBank/DDBJ whole genome shotgun (WGS) entry which is preliminary data.</text>
</comment>
<organism evidence="5 6">
    <name type="scientific">Arachis hypogaea</name>
    <name type="common">Peanut</name>
    <dbReference type="NCBI Taxonomy" id="3818"/>
    <lineage>
        <taxon>Eukaryota</taxon>
        <taxon>Viridiplantae</taxon>
        <taxon>Streptophyta</taxon>
        <taxon>Embryophyta</taxon>
        <taxon>Tracheophyta</taxon>
        <taxon>Spermatophyta</taxon>
        <taxon>Magnoliopsida</taxon>
        <taxon>eudicotyledons</taxon>
        <taxon>Gunneridae</taxon>
        <taxon>Pentapetalae</taxon>
        <taxon>rosids</taxon>
        <taxon>fabids</taxon>
        <taxon>Fabales</taxon>
        <taxon>Fabaceae</taxon>
        <taxon>Papilionoideae</taxon>
        <taxon>50 kb inversion clade</taxon>
        <taxon>dalbergioids sensu lato</taxon>
        <taxon>Dalbergieae</taxon>
        <taxon>Pterocarpus clade</taxon>
        <taxon>Arachis</taxon>
    </lineage>
</organism>
<dbReference type="SUPFAM" id="SSF54001">
    <property type="entry name" value="Cysteine proteinases"/>
    <property type="match status" value="1"/>
</dbReference>
<sequence length="141" mass="17013">MPENCIESRVINLVALMITHVFCCRNEDPICWFMHRHFVRYALSDKYKPADVIYYFFGAYMSLKVNHVIRVFIPIYEDPHWYLVIVDLTSRRLILLDSLPCVEKYQQRKRNVIKVETYLEAMLDDHIFYDYKSKIIDCSTF</sequence>
<keyword evidence="6" id="KW-1185">Reference proteome</keyword>
<evidence type="ECO:0000259" key="4">
    <source>
        <dbReference type="Pfam" id="PF02902"/>
    </source>
</evidence>
<dbReference type="EMBL" id="SDMP01000014">
    <property type="protein sequence ID" value="RYR13448.1"/>
    <property type="molecule type" value="Genomic_DNA"/>
</dbReference>
<evidence type="ECO:0000313" key="5">
    <source>
        <dbReference type="EMBL" id="RYR13448.1"/>
    </source>
</evidence>
<dbReference type="Gene3D" id="3.40.395.10">
    <property type="entry name" value="Adenoviral Proteinase, Chain A"/>
    <property type="match status" value="1"/>
</dbReference>
<dbReference type="InterPro" id="IPR038765">
    <property type="entry name" value="Papain-like_cys_pep_sf"/>
</dbReference>
<comment type="similarity">
    <text evidence="1">Belongs to the peptidase C48 family.</text>
</comment>
<dbReference type="InterPro" id="IPR003653">
    <property type="entry name" value="Peptidase_C48_C"/>
</dbReference>
<evidence type="ECO:0000256" key="1">
    <source>
        <dbReference type="ARBA" id="ARBA00005234"/>
    </source>
</evidence>
<evidence type="ECO:0000256" key="3">
    <source>
        <dbReference type="ARBA" id="ARBA00022801"/>
    </source>
</evidence>
<dbReference type="Proteomes" id="UP000289738">
    <property type="component" value="Chromosome B04"/>
</dbReference>